<dbReference type="InterPro" id="IPR036812">
    <property type="entry name" value="NAD(P)_OxRdtase_dom_sf"/>
</dbReference>
<dbReference type="SUPFAM" id="SSF51430">
    <property type="entry name" value="NAD(P)-linked oxidoreductase"/>
    <property type="match status" value="1"/>
</dbReference>
<evidence type="ECO:0000259" key="1">
    <source>
        <dbReference type="Pfam" id="PF00248"/>
    </source>
</evidence>
<dbReference type="Pfam" id="PF00248">
    <property type="entry name" value="Aldo_ket_red"/>
    <property type="match status" value="1"/>
</dbReference>
<feature type="domain" description="NADP-dependent oxidoreductase" evidence="1">
    <location>
        <begin position="15"/>
        <end position="292"/>
    </location>
</feature>
<comment type="caution">
    <text evidence="2">The sequence shown here is derived from an EMBL/GenBank/DDBJ whole genome shotgun (WGS) entry which is preliminary data.</text>
</comment>
<dbReference type="PANTHER" id="PTHR11732">
    <property type="entry name" value="ALDO/KETO REDUCTASE"/>
    <property type="match status" value="1"/>
</dbReference>
<keyword evidence="3" id="KW-1185">Reference proteome</keyword>
<evidence type="ECO:0000313" key="3">
    <source>
        <dbReference type="Proteomes" id="UP001230915"/>
    </source>
</evidence>
<protein>
    <submittedName>
        <fullName evidence="2">Aldo/keto reductase</fullName>
    </submittedName>
</protein>
<dbReference type="PRINTS" id="PR00069">
    <property type="entry name" value="ALDKETRDTASE"/>
</dbReference>
<dbReference type="InterPro" id="IPR018170">
    <property type="entry name" value="Aldo/ket_reductase_CS"/>
</dbReference>
<name>A0ABU1A1G9_9FLAO</name>
<dbReference type="PROSITE" id="PS00062">
    <property type="entry name" value="ALDOKETO_REDUCTASE_2"/>
    <property type="match status" value="1"/>
</dbReference>
<dbReference type="Gene3D" id="3.20.20.100">
    <property type="entry name" value="NADP-dependent oxidoreductase domain"/>
    <property type="match status" value="1"/>
</dbReference>
<dbReference type="RefSeq" id="WP_308863371.1">
    <property type="nucleotide sequence ID" value="NZ_JAVHUL010000007.1"/>
</dbReference>
<dbReference type="InterPro" id="IPR020471">
    <property type="entry name" value="AKR"/>
</dbReference>
<gene>
    <name evidence="2" type="ORF">RBU60_03960</name>
</gene>
<accession>A0ABU1A1G9</accession>
<dbReference type="Proteomes" id="UP001230915">
    <property type="component" value="Unassembled WGS sequence"/>
</dbReference>
<dbReference type="InterPro" id="IPR023210">
    <property type="entry name" value="NADP_OxRdtase_dom"/>
</dbReference>
<sequence length="317" mass="35642">MKTLKFKNGDELPAIGLGTWKSAPEKVTHAVKHALNNGYRHIDCAATYGNEDAVGKAFAEVFSGEKVKREDVFITSKLWNNAHRKEDVIPALKKTLKDLQLDYLDLYLMHWPVAFKSGLAGAPENDDDYLSLEEVPLAETYKAMLEAKKQGLVKHVGVSNFSAKKLEELTKEIGEAPEMNQVELHPYLQQDDLFEYCSKHKILMTGYSPLGSGDRIPAMKADHEPSLLENKTIEKIAKKHGASPAQVLIKWAESRGTAVIPKSTNEGRIEQNIQSTGVNLDEDDFKQIADLDRHFRYVTGEFFVTKGNSYEDIYDEK</sequence>
<dbReference type="PROSITE" id="PS00798">
    <property type="entry name" value="ALDOKETO_REDUCTASE_1"/>
    <property type="match status" value="1"/>
</dbReference>
<dbReference type="PIRSF" id="PIRSF000097">
    <property type="entry name" value="AKR"/>
    <property type="match status" value="1"/>
</dbReference>
<dbReference type="EMBL" id="JAVHUL010000007">
    <property type="protein sequence ID" value="MDQ7916719.1"/>
    <property type="molecule type" value="Genomic_DNA"/>
</dbReference>
<proteinExistence type="predicted"/>
<reference evidence="2 3" key="1">
    <citation type="submission" date="2023-08" db="EMBL/GenBank/DDBJ databases">
        <title>Mesonia sp. MT50, isolated from deep-sea sediment of the Mariana Trench.</title>
        <authorList>
            <person name="Fu H."/>
        </authorList>
    </citation>
    <scope>NUCLEOTIDE SEQUENCE [LARGE SCALE GENOMIC DNA]</scope>
    <source>
        <strain evidence="2 3">MT50</strain>
    </source>
</reference>
<organism evidence="2 3">
    <name type="scientific">Mesonia profundi</name>
    <dbReference type="NCBI Taxonomy" id="3070998"/>
    <lineage>
        <taxon>Bacteria</taxon>
        <taxon>Pseudomonadati</taxon>
        <taxon>Bacteroidota</taxon>
        <taxon>Flavobacteriia</taxon>
        <taxon>Flavobacteriales</taxon>
        <taxon>Flavobacteriaceae</taxon>
        <taxon>Mesonia</taxon>
    </lineage>
</organism>
<evidence type="ECO:0000313" key="2">
    <source>
        <dbReference type="EMBL" id="MDQ7916719.1"/>
    </source>
</evidence>